<dbReference type="InterPro" id="IPR023296">
    <property type="entry name" value="Glyco_hydro_beta-prop_sf"/>
</dbReference>
<dbReference type="GO" id="GO:0016798">
    <property type="term" value="F:hydrolase activity, acting on glycosyl bonds"/>
    <property type="evidence" value="ECO:0007669"/>
    <property type="project" value="UniProtKB-KW"/>
</dbReference>
<accession>A0AAF0U8Z3</accession>
<dbReference type="SUPFAM" id="SSF49899">
    <property type="entry name" value="Concanavalin A-like lectins/glucanases"/>
    <property type="match status" value="1"/>
</dbReference>
<dbReference type="InterPro" id="IPR013320">
    <property type="entry name" value="ConA-like_dom_sf"/>
</dbReference>
<proteinExistence type="predicted"/>
<gene>
    <name evidence="4" type="ORF">MTR67_034927</name>
</gene>
<dbReference type="InterPro" id="IPR013189">
    <property type="entry name" value="Glyco_hydro_32_C"/>
</dbReference>
<keyword evidence="5" id="KW-1185">Reference proteome</keyword>
<dbReference type="Gene3D" id="2.115.10.20">
    <property type="entry name" value="Glycosyl hydrolase domain, family 43"/>
    <property type="match status" value="1"/>
</dbReference>
<dbReference type="Pfam" id="PF08244">
    <property type="entry name" value="Glyco_hydro_32C"/>
    <property type="match status" value="1"/>
</dbReference>
<keyword evidence="1" id="KW-0378">Hydrolase</keyword>
<keyword evidence="2" id="KW-0326">Glycosidase</keyword>
<dbReference type="Gene3D" id="2.60.120.560">
    <property type="entry name" value="Exo-inulinase, domain 1"/>
    <property type="match status" value="1"/>
</dbReference>
<dbReference type="InterPro" id="IPR050551">
    <property type="entry name" value="Fructan_Metab_Enzymes"/>
</dbReference>
<evidence type="ECO:0000256" key="1">
    <source>
        <dbReference type="ARBA" id="ARBA00022801"/>
    </source>
</evidence>
<dbReference type="AlphaFoldDB" id="A0AAF0U8Z3"/>
<evidence type="ECO:0000256" key="2">
    <source>
        <dbReference type="ARBA" id="ARBA00023295"/>
    </source>
</evidence>
<protein>
    <recommendedName>
        <fullName evidence="3">Glycosyl hydrolase family 32 C-terminal domain-containing protein</fullName>
    </recommendedName>
</protein>
<organism evidence="4 5">
    <name type="scientific">Solanum verrucosum</name>
    <dbReference type="NCBI Taxonomy" id="315347"/>
    <lineage>
        <taxon>Eukaryota</taxon>
        <taxon>Viridiplantae</taxon>
        <taxon>Streptophyta</taxon>
        <taxon>Embryophyta</taxon>
        <taxon>Tracheophyta</taxon>
        <taxon>Spermatophyta</taxon>
        <taxon>Magnoliopsida</taxon>
        <taxon>eudicotyledons</taxon>
        <taxon>Gunneridae</taxon>
        <taxon>Pentapetalae</taxon>
        <taxon>asterids</taxon>
        <taxon>lamiids</taxon>
        <taxon>Solanales</taxon>
        <taxon>Solanaceae</taxon>
        <taxon>Solanoideae</taxon>
        <taxon>Solaneae</taxon>
        <taxon>Solanum</taxon>
    </lineage>
</organism>
<name>A0AAF0U8Z3_SOLVR</name>
<feature type="domain" description="Glycosyl hydrolase family 32 C-terminal" evidence="3">
    <location>
        <begin position="30"/>
        <end position="151"/>
    </location>
</feature>
<evidence type="ECO:0000259" key="3">
    <source>
        <dbReference type="Pfam" id="PF08244"/>
    </source>
</evidence>
<evidence type="ECO:0000313" key="5">
    <source>
        <dbReference type="Proteomes" id="UP001234989"/>
    </source>
</evidence>
<reference evidence="4" key="1">
    <citation type="submission" date="2023-08" db="EMBL/GenBank/DDBJ databases">
        <title>A de novo genome assembly of Solanum verrucosum Schlechtendal, a Mexican diploid species geographically isolated from the other diploid A-genome species in potato relatives.</title>
        <authorList>
            <person name="Hosaka K."/>
        </authorList>
    </citation>
    <scope>NUCLEOTIDE SEQUENCE</scope>
    <source>
        <tissue evidence="4">Young leaves</tissue>
    </source>
</reference>
<dbReference type="EMBL" id="CP133619">
    <property type="protein sequence ID" value="WMV41542.1"/>
    <property type="molecule type" value="Genomic_DNA"/>
</dbReference>
<evidence type="ECO:0000313" key="4">
    <source>
        <dbReference type="EMBL" id="WMV41542.1"/>
    </source>
</evidence>
<sequence length="167" mass="19141">MKRWSGLQAFPRKIWLNKSGKQLVQWPVEEMAKLRTNQVELQITTLKAGSLLEISGVTWAQADVEISFTIPMFDRAKVYDSNWRNPQEICSQRGSSAKSGVVPFGLLVLASSDLQEFTTVFFIIFEKNDKFVVLMCSDQKRSSLGLDYDKTTYGAFWMLMLLSKKFH</sequence>
<dbReference type="PANTHER" id="PTHR31953">
    <property type="entry name" value="BETA-FRUCTOFURANOSIDASE, INSOLUBLE ISOENZYME CWINV1-RELATED"/>
    <property type="match status" value="1"/>
</dbReference>
<dbReference type="Proteomes" id="UP001234989">
    <property type="component" value="Chromosome 8"/>
</dbReference>